<feature type="compositionally biased region" description="Low complexity" evidence="1">
    <location>
        <begin position="255"/>
        <end position="264"/>
    </location>
</feature>
<evidence type="ECO:0000313" key="3">
    <source>
        <dbReference type="Proteomes" id="UP000053820"/>
    </source>
</evidence>
<dbReference type="EMBL" id="KN839858">
    <property type="protein sequence ID" value="KIJ61984.1"/>
    <property type="molecule type" value="Genomic_DNA"/>
</dbReference>
<dbReference type="OrthoDB" id="2692808at2759"/>
<gene>
    <name evidence="2" type="ORF">HYDPIDRAFT_30806</name>
</gene>
<reference evidence="2 3" key="1">
    <citation type="submission" date="2014-04" db="EMBL/GenBank/DDBJ databases">
        <title>Evolutionary Origins and Diversification of the Mycorrhizal Mutualists.</title>
        <authorList>
            <consortium name="DOE Joint Genome Institute"/>
            <consortium name="Mycorrhizal Genomics Consortium"/>
            <person name="Kohler A."/>
            <person name="Kuo A."/>
            <person name="Nagy L.G."/>
            <person name="Floudas D."/>
            <person name="Copeland A."/>
            <person name="Barry K.W."/>
            <person name="Cichocki N."/>
            <person name="Veneault-Fourrey C."/>
            <person name="LaButti K."/>
            <person name="Lindquist E.A."/>
            <person name="Lipzen A."/>
            <person name="Lundell T."/>
            <person name="Morin E."/>
            <person name="Murat C."/>
            <person name="Riley R."/>
            <person name="Ohm R."/>
            <person name="Sun H."/>
            <person name="Tunlid A."/>
            <person name="Henrissat B."/>
            <person name="Grigoriev I.V."/>
            <person name="Hibbett D.S."/>
            <person name="Martin F."/>
        </authorList>
    </citation>
    <scope>NUCLEOTIDE SEQUENCE [LARGE SCALE GENOMIC DNA]</scope>
    <source>
        <strain evidence="2 3">MD-312</strain>
    </source>
</reference>
<dbReference type="HOGENOM" id="CLU_753477_0_0_1"/>
<feature type="compositionally biased region" description="Low complexity" evidence="1">
    <location>
        <begin position="125"/>
        <end position="138"/>
    </location>
</feature>
<feature type="compositionally biased region" description="Pro residues" evidence="1">
    <location>
        <begin position="290"/>
        <end position="314"/>
    </location>
</feature>
<feature type="compositionally biased region" description="Low complexity" evidence="1">
    <location>
        <begin position="192"/>
        <end position="228"/>
    </location>
</feature>
<keyword evidence="3" id="KW-1185">Reference proteome</keyword>
<proteinExistence type="predicted"/>
<evidence type="ECO:0000313" key="2">
    <source>
        <dbReference type="EMBL" id="KIJ61984.1"/>
    </source>
</evidence>
<name>A0A0C9V8F9_9AGAM</name>
<sequence length="368" mass="40404">MEIDDEVVDTSDVDEREVLDLSEADYWGAFSSPQRGTRESVFASSLNVAGPSNTHRGSRILPILSSYELSDRDADSPSPRKRIKIFHDGGLRGFDSIRAATPTASQLTFPSSTPARKFTISTGTPVSVRSKRSPVPVVMDHDEEEQSIPLAPTRFETPRSDWYSLFSSPTRPSAPDSPGKVDVPPDEALYGSTKPPSTSQPLPSSLSSRSRSLSTDPWSLFSSPLRRPSTPPPTSSQRSPEPSGSGPRANDKELSSPLTPSSSPAHLAQPRSPSPDELQLISPLRRPRKPPTPSPQPQPQPQPSILPLPPPVPPTQADAPPVIPEDPEPFNRYSLRRREARQLNPYAYDKILYTRQMRSNPDAIVKFR</sequence>
<evidence type="ECO:0000256" key="1">
    <source>
        <dbReference type="SAM" id="MobiDB-lite"/>
    </source>
</evidence>
<dbReference type="Proteomes" id="UP000053820">
    <property type="component" value="Unassembled WGS sequence"/>
</dbReference>
<feature type="region of interest" description="Disordered" evidence="1">
    <location>
        <begin position="113"/>
        <end position="334"/>
    </location>
</feature>
<feature type="compositionally biased region" description="Polar residues" evidence="1">
    <location>
        <begin position="113"/>
        <end position="124"/>
    </location>
</feature>
<protein>
    <submittedName>
        <fullName evidence="2">Uncharacterized protein</fullName>
    </submittedName>
</protein>
<accession>A0A0C9V8F9</accession>
<organism evidence="2 3">
    <name type="scientific">Hydnomerulius pinastri MD-312</name>
    <dbReference type="NCBI Taxonomy" id="994086"/>
    <lineage>
        <taxon>Eukaryota</taxon>
        <taxon>Fungi</taxon>
        <taxon>Dikarya</taxon>
        <taxon>Basidiomycota</taxon>
        <taxon>Agaricomycotina</taxon>
        <taxon>Agaricomycetes</taxon>
        <taxon>Agaricomycetidae</taxon>
        <taxon>Boletales</taxon>
        <taxon>Boletales incertae sedis</taxon>
        <taxon>Leucogyrophana</taxon>
    </lineage>
</organism>
<feature type="non-terminal residue" evidence="2">
    <location>
        <position position="1"/>
    </location>
</feature>
<dbReference type="AlphaFoldDB" id="A0A0C9V8F9"/>